<dbReference type="Proteomes" id="UP000652567">
    <property type="component" value="Unassembled WGS sequence"/>
</dbReference>
<feature type="transmembrane region" description="Helical" evidence="6">
    <location>
        <begin position="81"/>
        <end position="107"/>
    </location>
</feature>
<feature type="transmembrane region" description="Helical" evidence="6">
    <location>
        <begin position="163"/>
        <end position="188"/>
    </location>
</feature>
<evidence type="ECO:0000259" key="7">
    <source>
        <dbReference type="Pfam" id="PF09335"/>
    </source>
</evidence>
<accession>A0A928V3I4</accession>
<keyword evidence="2 6" id="KW-1003">Cell membrane</keyword>
<comment type="subcellular location">
    <subcellularLocation>
        <location evidence="1 6">Cell membrane</location>
        <topology evidence="1 6">Multi-pass membrane protein</topology>
    </subcellularLocation>
</comment>
<comment type="similarity">
    <text evidence="6">Belongs to the TVP38/TMEM64 family.</text>
</comment>
<organism evidence="8 9">
    <name type="scientific">Cellvibrio polysaccharolyticus</name>
    <dbReference type="NCBI Taxonomy" id="2082724"/>
    <lineage>
        <taxon>Bacteria</taxon>
        <taxon>Pseudomonadati</taxon>
        <taxon>Pseudomonadota</taxon>
        <taxon>Gammaproteobacteria</taxon>
        <taxon>Cellvibrionales</taxon>
        <taxon>Cellvibrionaceae</taxon>
        <taxon>Cellvibrio</taxon>
    </lineage>
</organism>
<evidence type="ECO:0000256" key="2">
    <source>
        <dbReference type="ARBA" id="ARBA00022475"/>
    </source>
</evidence>
<evidence type="ECO:0000256" key="5">
    <source>
        <dbReference type="ARBA" id="ARBA00023136"/>
    </source>
</evidence>
<dbReference type="InterPro" id="IPR015414">
    <property type="entry name" value="TMEM64"/>
</dbReference>
<dbReference type="PANTHER" id="PTHR12677">
    <property type="entry name" value="GOLGI APPARATUS MEMBRANE PROTEIN TVP38-RELATED"/>
    <property type="match status" value="1"/>
</dbReference>
<keyword evidence="5 6" id="KW-0472">Membrane</keyword>
<dbReference type="PANTHER" id="PTHR12677:SF59">
    <property type="entry name" value="GOLGI APPARATUS MEMBRANE PROTEIN TVP38-RELATED"/>
    <property type="match status" value="1"/>
</dbReference>
<feature type="transmembrane region" description="Helical" evidence="6">
    <location>
        <begin position="7"/>
        <end position="29"/>
    </location>
</feature>
<dbReference type="AlphaFoldDB" id="A0A928V3I4"/>
<evidence type="ECO:0000313" key="9">
    <source>
        <dbReference type="Proteomes" id="UP000652567"/>
    </source>
</evidence>
<dbReference type="RefSeq" id="WP_193907707.1">
    <property type="nucleotide sequence ID" value="NZ_PRDL01000001.1"/>
</dbReference>
<protein>
    <recommendedName>
        <fullName evidence="6">TVP38/TMEM64 family membrane protein</fullName>
    </recommendedName>
</protein>
<dbReference type="EMBL" id="PRDL01000001">
    <property type="protein sequence ID" value="MBE8716540.1"/>
    <property type="molecule type" value="Genomic_DNA"/>
</dbReference>
<evidence type="ECO:0000256" key="4">
    <source>
        <dbReference type="ARBA" id="ARBA00022989"/>
    </source>
</evidence>
<dbReference type="Pfam" id="PF09335">
    <property type="entry name" value="VTT_dom"/>
    <property type="match status" value="1"/>
</dbReference>
<feature type="transmembrane region" description="Helical" evidence="6">
    <location>
        <begin position="49"/>
        <end position="69"/>
    </location>
</feature>
<feature type="transmembrane region" description="Helical" evidence="6">
    <location>
        <begin position="135"/>
        <end position="156"/>
    </location>
</feature>
<evidence type="ECO:0000256" key="1">
    <source>
        <dbReference type="ARBA" id="ARBA00004651"/>
    </source>
</evidence>
<proteinExistence type="inferred from homology"/>
<gene>
    <name evidence="8" type="ORF">C4F51_04980</name>
</gene>
<evidence type="ECO:0000313" key="8">
    <source>
        <dbReference type="EMBL" id="MBE8716540.1"/>
    </source>
</evidence>
<evidence type="ECO:0000256" key="6">
    <source>
        <dbReference type="RuleBase" id="RU366058"/>
    </source>
</evidence>
<feature type="transmembrane region" description="Helical" evidence="6">
    <location>
        <begin position="208"/>
        <end position="224"/>
    </location>
</feature>
<keyword evidence="3 6" id="KW-0812">Transmembrane</keyword>
<evidence type="ECO:0000256" key="3">
    <source>
        <dbReference type="ARBA" id="ARBA00022692"/>
    </source>
</evidence>
<reference evidence="8" key="1">
    <citation type="submission" date="2018-07" db="EMBL/GenBank/DDBJ databases">
        <title>Genome assembly of strain Ka43.</title>
        <authorList>
            <person name="Kukolya J."/>
            <person name="Nagy I."/>
            <person name="Horvath B."/>
            <person name="Toth A."/>
        </authorList>
    </citation>
    <scope>NUCLEOTIDE SEQUENCE</scope>
    <source>
        <strain evidence="8">KB43</strain>
    </source>
</reference>
<keyword evidence="4 6" id="KW-1133">Transmembrane helix</keyword>
<keyword evidence="9" id="KW-1185">Reference proteome</keyword>
<name>A0A928V3I4_9GAMM</name>
<dbReference type="GO" id="GO:0005886">
    <property type="term" value="C:plasma membrane"/>
    <property type="evidence" value="ECO:0007669"/>
    <property type="project" value="UniProtKB-SubCell"/>
</dbReference>
<feature type="domain" description="VTT" evidence="7">
    <location>
        <begin position="70"/>
        <end position="187"/>
    </location>
</feature>
<dbReference type="InterPro" id="IPR032816">
    <property type="entry name" value="VTT_dom"/>
</dbReference>
<comment type="caution">
    <text evidence="8">The sequence shown here is derived from an EMBL/GenBank/DDBJ whole genome shotgun (WGS) entry which is preliminary data.</text>
</comment>
<sequence>MNNALRYIPIIVLVFTGMSLMGLLLYHGISVEKLFLEYYPALEAATANNFYQIVFFYTLMYVMLVIFGIPGGAVVSMAGGFLFGPWLGCLLSIIGATLGAVIIRFAIQYSFASHLQRPAAGFYFRMREFFLKAPVFYLLLMRSTPFFPFMAVNIVASTTGIRLWTYIWTTFIGLIPETLVFTSIGSQIDGQLADGQLPGMNLLLAPEIYLPVLLLLALAMLFKVPDMIRRLQKPVDPPIH</sequence>